<dbReference type="Pfam" id="PF09747">
    <property type="entry name" value="CCD97-like_C"/>
    <property type="match status" value="1"/>
</dbReference>
<feature type="region of interest" description="Disordered" evidence="1">
    <location>
        <begin position="159"/>
        <end position="185"/>
    </location>
</feature>
<dbReference type="PANTHER" id="PTHR31840">
    <property type="entry name" value="COILED-COIL DOMAIN-CONTAINING PROTEIN 97"/>
    <property type="match status" value="1"/>
</dbReference>
<protein>
    <recommendedName>
        <fullName evidence="2">CCD97-like C-terminal domain-containing protein</fullName>
    </recommendedName>
</protein>
<accession>A0AAD7F778</accession>
<comment type="caution">
    <text evidence="3">The sequence shown here is derived from an EMBL/GenBank/DDBJ whole genome shotgun (WGS) entry which is preliminary data.</text>
</comment>
<feature type="domain" description="CCD97-like C-terminal" evidence="2">
    <location>
        <begin position="189"/>
        <end position="236"/>
    </location>
</feature>
<evidence type="ECO:0000259" key="2">
    <source>
        <dbReference type="Pfam" id="PF09747"/>
    </source>
</evidence>
<feature type="region of interest" description="Disordered" evidence="1">
    <location>
        <begin position="218"/>
        <end position="239"/>
    </location>
</feature>
<dbReference type="PANTHER" id="PTHR31840:SF1">
    <property type="entry name" value="COILED-COIL DOMAIN-CONTAINING PROTEIN 97"/>
    <property type="match status" value="1"/>
</dbReference>
<sequence length="239" mass="27854">MATSDVSGAKSVPFNDIAIRKYLALDPDYQPNPKTAPMDFLALHLRQLPPHLLLSFSSITSSRERAKIPTVRNRRLKYANADPLELQFSHARSTWPLLYEGQERRGQQEGEDERDWVAKDFLQGLTKHVNKLGTLLGGYEEEREAERFRTLRRERVVEEEEFVPEEESDSDEEEESGHVGIERMADGDAKASFERLIRERFIYGLLEDIDYDKVDWDENLDSDEDRDAEEQWFDEEEEG</sequence>
<dbReference type="Proteomes" id="UP001218218">
    <property type="component" value="Unassembled WGS sequence"/>
</dbReference>
<name>A0AAD7F778_9AGAR</name>
<reference evidence="3" key="1">
    <citation type="submission" date="2023-03" db="EMBL/GenBank/DDBJ databases">
        <title>Massive genome expansion in bonnet fungi (Mycena s.s.) driven by repeated elements and novel gene families across ecological guilds.</title>
        <authorList>
            <consortium name="Lawrence Berkeley National Laboratory"/>
            <person name="Harder C.B."/>
            <person name="Miyauchi S."/>
            <person name="Viragh M."/>
            <person name="Kuo A."/>
            <person name="Thoen E."/>
            <person name="Andreopoulos B."/>
            <person name="Lu D."/>
            <person name="Skrede I."/>
            <person name="Drula E."/>
            <person name="Henrissat B."/>
            <person name="Morin E."/>
            <person name="Kohler A."/>
            <person name="Barry K."/>
            <person name="LaButti K."/>
            <person name="Morin E."/>
            <person name="Salamov A."/>
            <person name="Lipzen A."/>
            <person name="Mereny Z."/>
            <person name="Hegedus B."/>
            <person name="Baldrian P."/>
            <person name="Stursova M."/>
            <person name="Weitz H."/>
            <person name="Taylor A."/>
            <person name="Grigoriev I.V."/>
            <person name="Nagy L.G."/>
            <person name="Martin F."/>
            <person name="Kauserud H."/>
        </authorList>
    </citation>
    <scope>NUCLEOTIDE SEQUENCE</scope>
    <source>
        <strain evidence="3">CBHHK002</strain>
    </source>
</reference>
<dbReference type="EMBL" id="JARIHO010000001">
    <property type="protein sequence ID" value="KAJ7368485.1"/>
    <property type="molecule type" value="Genomic_DNA"/>
</dbReference>
<proteinExistence type="predicted"/>
<evidence type="ECO:0000313" key="3">
    <source>
        <dbReference type="EMBL" id="KAJ7368485.1"/>
    </source>
</evidence>
<organism evidence="3 4">
    <name type="scientific">Mycena albidolilacea</name>
    <dbReference type="NCBI Taxonomy" id="1033008"/>
    <lineage>
        <taxon>Eukaryota</taxon>
        <taxon>Fungi</taxon>
        <taxon>Dikarya</taxon>
        <taxon>Basidiomycota</taxon>
        <taxon>Agaricomycotina</taxon>
        <taxon>Agaricomycetes</taxon>
        <taxon>Agaricomycetidae</taxon>
        <taxon>Agaricales</taxon>
        <taxon>Marasmiineae</taxon>
        <taxon>Mycenaceae</taxon>
        <taxon>Mycena</taxon>
    </lineage>
</organism>
<dbReference type="AlphaFoldDB" id="A0AAD7F778"/>
<dbReference type="InterPro" id="IPR040233">
    <property type="entry name" value="CCD97-like_C"/>
</dbReference>
<dbReference type="InterPro" id="IPR018613">
    <property type="entry name" value="Ccdc97-like"/>
</dbReference>
<gene>
    <name evidence="3" type="ORF">DFH08DRAFT_831528</name>
</gene>
<evidence type="ECO:0000313" key="4">
    <source>
        <dbReference type="Proteomes" id="UP001218218"/>
    </source>
</evidence>
<keyword evidence="4" id="KW-1185">Reference proteome</keyword>
<evidence type="ECO:0000256" key="1">
    <source>
        <dbReference type="SAM" id="MobiDB-lite"/>
    </source>
</evidence>
<feature type="compositionally biased region" description="Basic and acidic residues" evidence="1">
    <location>
        <begin position="176"/>
        <end position="185"/>
    </location>
</feature>
<feature type="compositionally biased region" description="Acidic residues" evidence="1">
    <location>
        <begin position="159"/>
        <end position="175"/>
    </location>
</feature>